<dbReference type="PROSITE" id="PS50143">
    <property type="entry name" value="BIR_REPEAT_2"/>
    <property type="match status" value="1"/>
</dbReference>
<dbReference type="InterPro" id="IPR001370">
    <property type="entry name" value="BIR_rpt"/>
</dbReference>
<gene>
    <name evidence="3" type="primary">LOC106078794</name>
</gene>
<dbReference type="InterPro" id="IPR050784">
    <property type="entry name" value="IAP"/>
</dbReference>
<proteinExistence type="predicted"/>
<dbReference type="GO" id="GO:0005634">
    <property type="term" value="C:nucleus"/>
    <property type="evidence" value="ECO:0007669"/>
    <property type="project" value="TreeGrafter"/>
</dbReference>
<accession>A0A9W3AMY2</accession>
<feature type="region of interest" description="Disordered" evidence="1">
    <location>
        <begin position="470"/>
        <end position="491"/>
    </location>
</feature>
<dbReference type="PANTHER" id="PTHR10044">
    <property type="entry name" value="INHIBITOR OF APOPTOSIS"/>
    <property type="match status" value="1"/>
</dbReference>
<dbReference type="GeneID" id="106078794"/>
<dbReference type="PANTHER" id="PTHR10044:SF139">
    <property type="entry name" value="DEATH-ASSOCIATED INHIBITOR OF APOPTOSIS 2"/>
    <property type="match status" value="1"/>
</dbReference>
<dbReference type="PROSITE" id="PS01282">
    <property type="entry name" value="BIR_REPEAT_1"/>
    <property type="match status" value="1"/>
</dbReference>
<dbReference type="Proteomes" id="UP001165740">
    <property type="component" value="Chromosome 6"/>
</dbReference>
<reference evidence="3" key="1">
    <citation type="submission" date="2025-08" db="UniProtKB">
        <authorList>
            <consortium name="RefSeq"/>
        </authorList>
    </citation>
    <scope>IDENTIFICATION</scope>
</reference>
<dbReference type="AlphaFoldDB" id="A0A9W3AMY2"/>
<organism evidence="2 3">
    <name type="scientific">Biomphalaria glabrata</name>
    <name type="common">Bloodfluke planorb</name>
    <name type="synonym">Freshwater snail</name>
    <dbReference type="NCBI Taxonomy" id="6526"/>
    <lineage>
        <taxon>Eukaryota</taxon>
        <taxon>Metazoa</taxon>
        <taxon>Spiralia</taxon>
        <taxon>Lophotrochozoa</taxon>
        <taxon>Mollusca</taxon>
        <taxon>Gastropoda</taxon>
        <taxon>Heterobranchia</taxon>
        <taxon>Euthyneura</taxon>
        <taxon>Panpulmonata</taxon>
        <taxon>Hygrophila</taxon>
        <taxon>Lymnaeoidea</taxon>
        <taxon>Planorbidae</taxon>
        <taxon>Biomphalaria</taxon>
    </lineage>
</organism>
<dbReference type="Pfam" id="PF00653">
    <property type="entry name" value="BIR"/>
    <property type="match status" value="1"/>
</dbReference>
<dbReference type="SUPFAM" id="SSF57924">
    <property type="entry name" value="Inhibitor of apoptosis (IAP) repeat"/>
    <property type="match status" value="1"/>
</dbReference>
<evidence type="ECO:0000313" key="2">
    <source>
        <dbReference type="Proteomes" id="UP001165740"/>
    </source>
</evidence>
<sequence>MNFARVASYRPILHLLSDVYYIHLSAAGFKYVGGKYVECVECGKNVNIDTFILADPHGQEFHNTNCSYIHLEKTNVSSLVNEQNLSKAFEHVKPYASSEANVRSSELDSDFTQLSSEPSVGLTEESSSLLDDSAASIKDQVSHDVTLANEDVETKPPLTLDNEELDKKRAVSNDVRVVSGLSSTLHFDDSSLFVPEIEVTSSKNSTPEDIRSECKKNPGHFAYFPITKLRLEQIPSHTRDAEALRFFQLFGQLVVRVVQTPKRKDGHRNDKTTERSGTGCLSLSDDIAESQDWQSNRLGKLGKYMTHLVKRNRWLLFIITSKHLVKNDEDAVSSRAEFFYDEPSKSGLKSVKGLSVRNSDIIGDNSTLLICETSDVAFVQKITKAKQEVLDIASRLPRRVKKSMTKKLYIISHPHGKEKVLSYGDSVSVMFALRSKVKCGIQVIEPFRIRINEIELTEEDIFLLNDRSQTVTGQSDSDSDTERSTETPNYSSVLKVQTSPFYPDFTCYQKRLESCATWQFSHIHQPQMIALAGFFYSGYSDCVKCFYCGLGLKSWKPGDDLHTEHLKNKPTCIYLKRLSSVYTLKEGAEVTSDAVKNVENLLQTSYSSEALTLNSDSTGSSVEDVLGLLRLENRKLREQVLCKVCHLAPVKDLFLPCGELIACTECSKLLTHCASCGKQILATITTYFV</sequence>
<dbReference type="GO" id="GO:0005737">
    <property type="term" value="C:cytoplasm"/>
    <property type="evidence" value="ECO:0007669"/>
    <property type="project" value="TreeGrafter"/>
</dbReference>
<keyword evidence="2" id="KW-1185">Reference proteome</keyword>
<evidence type="ECO:0000256" key="1">
    <source>
        <dbReference type="SAM" id="MobiDB-lite"/>
    </source>
</evidence>
<dbReference type="Gene3D" id="1.10.1170.10">
    <property type="entry name" value="Inhibitor Of Apoptosis Protein (2mihbC-IAP-1), Chain A"/>
    <property type="match status" value="2"/>
</dbReference>
<dbReference type="CDD" id="cd00022">
    <property type="entry name" value="BIR"/>
    <property type="match status" value="1"/>
</dbReference>
<name>A0A9W3AMY2_BIOGL</name>
<dbReference type="Gene3D" id="1.10.533.10">
    <property type="entry name" value="Death Domain, Fas"/>
    <property type="match status" value="1"/>
</dbReference>
<dbReference type="RefSeq" id="XP_055888667.1">
    <property type="nucleotide sequence ID" value="XM_056032692.1"/>
</dbReference>
<protein>
    <submittedName>
        <fullName evidence="3">Uncharacterized protein LOC106078794 isoform X3</fullName>
    </submittedName>
</protein>
<dbReference type="SMART" id="SM00238">
    <property type="entry name" value="BIR"/>
    <property type="match status" value="1"/>
</dbReference>
<dbReference type="InterPro" id="IPR011029">
    <property type="entry name" value="DEATH-like_dom_sf"/>
</dbReference>
<dbReference type="Pfam" id="PF13920">
    <property type="entry name" value="zf-C3HC4_3"/>
    <property type="match status" value="1"/>
</dbReference>
<evidence type="ECO:0000313" key="3">
    <source>
        <dbReference type="RefSeq" id="XP_055888667.1"/>
    </source>
</evidence>